<dbReference type="GeneID" id="15013358"/>
<dbReference type="RefSeq" id="YP_007676893.1">
    <property type="nucleotide sequence ID" value="NC_020872.1"/>
</dbReference>
<keyword evidence="1" id="KW-0540">Nuclease</keyword>
<keyword evidence="2" id="KW-1185">Reference proteome</keyword>
<organism evidence="1 2">
    <name type="scientific">Cyanophage SS120-1</name>
    <dbReference type="NCBI Taxonomy" id="616674"/>
    <lineage>
        <taxon>Viruses</taxon>
        <taxon>Duplodnaviria</taxon>
        <taxon>Heunggongvirae</taxon>
        <taxon>Uroviricota</taxon>
        <taxon>Caudoviricetes</taxon>
        <taxon>Autographivirales</taxon>
        <taxon>Banchanvirus</taxon>
        <taxon>Banchanvirus SS1201</taxon>
    </lineage>
</organism>
<protein>
    <submittedName>
        <fullName evidence="1">Endonuclease VII</fullName>
    </submittedName>
</protein>
<evidence type="ECO:0000313" key="1">
    <source>
        <dbReference type="EMBL" id="AGG54549.1"/>
    </source>
</evidence>
<keyword evidence="1" id="KW-0255">Endonuclease</keyword>
<reference evidence="1 2" key="1">
    <citation type="submission" date="2010-03" db="EMBL/GenBank/DDBJ databases">
        <title>The Genome Sequence of Cyanophage P-SSP9.</title>
        <authorList>
            <consortium name="The Broad Institute Genome Sequencing Platform"/>
            <person name="Henn M.R."/>
            <person name="Sullivan M.S."/>
            <person name="Osburne M.S."/>
            <person name="Levin J."/>
            <person name="Malboeuf C."/>
            <person name="Casali M."/>
            <person name="Russ C."/>
            <person name="Lennon N."/>
            <person name="Erlich R."/>
            <person name="Young S.K."/>
            <person name="Koehrsen M."/>
            <person name="Yandava C."/>
            <person name="Zeng Q."/>
            <person name="Alvarado L."/>
            <person name="Anderson S."/>
            <person name="Berlin A."/>
            <person name="Borenstein D."/>
            <person name="Chen Z."/>
            <person name="Engels R."/>
            <person name="Freedman E."/>
            <person name="Gellesch M."/>
            <person name="Goldberg J."/>
            <person name="Green L."/>
            <person name="Griggs A."/>
            <person name="Gujja S."/>
            <person name="Heiman D."/>
            <person name="Hepburn T."/>
            <person name="Howarth C."/>
            <person name="Jen D."/>
            <person name="Larson L."/>
            <person name="Lewis B."/>
            <person name="Mehta T."/>
            <person name="Park D."/>
            <person name="Pearson M."/>
            <person name="Roberts A."/>
            <person name="Ryan E."/>
            <person name="Saif S."/>
            <person name="Shea T."/>
            <person name="Shenoy N."/>
            <person name="Sisk P."/>
            <person name="Stolte C."/>
            <person name="Sykes S."/>
            <person name="Walk T."/>
            <person name="White J."/>
            <person name="Yu Q."/>
            <person name="Coleman M.L."/>
            <person name="Huang K.H."/>
            <person name="Weigele P.R."/>
            <person name="DeFrancesco A.S."/>
            <person name="Kern S.E."/>
            <person name="Thompson L.R."/>
            <person name="Fu R."/>
            <person name="Hombeck B."/>
            <person name="Chisholm S.W."/>
            <person name="Haas B."/>
            <person name="Nusbaum C."/>
            <person name="Galagan J."/>
            <person name="Birren B."/>
        </authorList>
    </citation>
    <scope>NUCLEOTIDE SEQUENCE [LARGE SCALE GENOMIC DNA]</scope>
    <source>
        <strain evidence="1 2">P-SSP9</strain>
    </source>
</reference>
<dbReference type="InterPro" id="IPR004211">
    <property type="entry name" value="Endonuclease_7"/>
</dbReference>
<dbReference type="OrthoDB" id="27676at10239"/>
<dbReference type="InterPro" id="IPR038563">
    <property type="entry name" value="Endonuclease_7_sf"/>
</dbReference>
<dbReference type="InterPro" id="IPR044925">
    <property type="entry name" value="His-Me_finger_sf"/>
</dbReference>
<sequence>MYEQGSLFDASSIQKPRSEKTGPIVIKTCKTCGETKPDSEFEKADGRHRATRNRCKVCFRKQATLRRKLRKENPPPPPGICPVCRTETDDWVLDHCHKEEVFRGYVCRFCNAGIGLLHDDIEVLNRAANYLTNETKQT</sequence>
<dbReference type="Gene3D" id="3.40.1800.10">
    <property type="entry name" value="His-Me finger endonucleases"/>
    <property type="match status" value="1"/>
</dbReference>
<dbReference type="EMBL" id="HQ316584">
    <property type="protein sequence ID" value="AGG54549.1"/>
    <property type="molecule type" value="Genomic_DNA"/>
</dbReference>
<dbReference type="SUPFAM" id="SSF54060">
    <property type="entry name" value="His-Me finger endonucleases"/>
    <property type="match status" value="1"/>
</dbReference>
<gene>
    <name evidence="1" type="ORF">CYYG_00048</name>
</gene>
<dbReference type="KEGG" id="vg:15013358"/>
<name>M1TVV5_9CAUD</name>
<evidence type="ECO:0000313" key="2">
    <source>
        <dbReference type="Proteomes" id="UP000202740"/>
    </source>
</evidence>
<dbReference type="Pfam" id="PF02945">
    <property type="entry name" value="Endonuclease_7"/>
    <property type="match status" value="1"/>
</dbReference>
<dbReference type="GO" id="GO:0004519">
    <property type="term" value="F:endonuclease activity"/>
    <property type="evidence" value="ECO:0007669"/>
    <property type="project" value="UniProtKB-KW"/>
</dbReference>
<proteinExistence type="predicted"/>
<dbReference type="Proteomes" id="UP000202740">
    <property type="component" value="Segment"/>
</dbReference>
<accession>M1TVV5</accession>
<keyword evidence="1" id="KW-0378">Hydrolase</keyword>